<sequence>MERYQKLIFVNLKHNLWIPALLVFILCLLSPVAIGLENLNVQQTAKVIEVFLSLTGIIFLMTVFSPDIDRDIRDIVASKKEPMLLNHLLRILCALFFLSAVGLLFLLWMIRGGCQFPFGKMFFCFLANSVFLGGLGAFFFSLSNQPVLGYMASILYFLLNFGAGKKYMGNLFLFSMQYGSFQEKYYLMAGGIAFLLLAIIWRDVV</sequence>
<feature type="transmembrane region" description="Helical" evidence="1">
    <location>
        <begin position="88"/>
        <end position="110"/>
    </location>
</feature>
<dbReference type="Proteomes" id="UP000184612">
    <property type="component" value="Unassembled WGS sequence"/>
</dbReference>
<feature type="transmembrane region" description="Helical" evidence="1">
    <location>
        <begin position="16"/>
        <end position="36"/>
    </location>
</feature>
<accession>A0A1M7YKZ2</accession>
<dbReference type="OrthoDB" id="1749390at2"/>
<keyword evidence="1" id="KW-0812">Transmembrane</keyword>
<protein>
    <recommendedName>
        <fullName evidence="4">ABC-2 family transporter protein</fullName>
    </recommendedName>
</protein>
<gene>
    <name evidence="2" type="ORF">SAMN02745217_04029</name>
</gene>
<dbReference type="STRING" id="1121345.SAMN02745217_04029"/>
<feature type="transmembrane region" description="Helical" evidence="1">
    <location>
        <begin position="48"/>
        <end position="68"/>
    </location>
</feature>
<reference evidence="2 3" key="1">
    <citation type="submission" date="2016-12" db="EMBL/GenBank/DDBJ databases">
        <authorList>
            <person name="Song W.-J."/>
            <person name="Kurnit D.M."/>
        </authorList>
    </citation>
    <scope>NUCLEOTIDE SEQUENCE [LARGE SCALE GENOMIC DNA]</scope>
    <source>
        <strain evidence="2 3">DSM 12503</strain>
    </source>
</reference>
<evidence type="ECO:0000256" key="1">
    <source>
        <dbReference type="SAM" id="Phobius"/>
    </source>
</evidence>
<dbReference type="EMBL" id="FRFD01000013">
    <property type="protein sequence ID" value="SHO53264.1"/>
    <property type="molecule type" value="Genomic_DNA"/>
</dbReference>
<feature type="transmembrane region" description="Helical" evidence="1">
    <location>
        <begin position="122"/>
        <end position="141"/>
    </location>
</feature>
<evidence type="ECO:0000313" key="2">
    <source>
        <dbReference type="EMBL" id="SHO53264.1"/>
    </source>
</evidence>
<evidence type="ECO:0000313" key="3">
    <source>
        <dbReference type="Proteomes" id="UP000184612"/>
    </source>
</evidence>
<proteinExistence type="predicted"/>
<feature type="transmembrane region" description="Helical" evidence="1">
    <location>
        <begin position="185"/>
        <end position="202"/>
    </location>
</feature>
<dbReference type="AlphaFoldDB" id="A0A1M7YKZ2"/>
<dbReference type="RefSeq" id="WP_073590669.1">
    <property type="nucleotide sequence ID" value="NZ_FRFD01000013.1"/>
</dbReference>
<organism evidence="2 3">
    <name type="scientific">Anaerocolumna xylanovorans DSM 12503</name>
    <dbReference type="NCBI Taxonomy" id="1121345"/>
    <lineage>
        <taxon>Bacteria</taxon>
        <taxon>Bacillati</taxon>
        <taxon>Bacillota</taxon>
        <taxon>Clostridia</taxon>
        <taxon>Lachnospirales</taxon>
        <taxon>Lachnospiraceae</taxon>
        <taxon>Anaerocolumna</taxon>
    </lineage>
</organism>
<evidence type="ECO:0008006" key="4">
    <source>
        <dbReference type="Google" id="ProtNLM"/>
    </source>
</evidence>
<feature type="transmembrane region" description="Helical" evidence="1">
    <location>
        <begin position="147"/>
        <end position="164"/>
    </location>
</feature>
<keyword evidence="3" id="KW-1185">Reference proteome</keyword>
<keyword evidence="1" id="KW-0472">Membrane</keyword>
<name>A0A1M7YKZ2_9FIRM</name>
<keyword evidence="1" id="KW-1133">Transmembrane helix</keyword>